<dbReference type="InterPro" id="IPR003779">
    <property type="entry name" value="CMD-like"/>
</dbReference>
<evidence type="ECO:0000259" key="1">
    <source>
        <dbReference type="Pfam" id="PF02627"/>
    </source>
</evidence>
<reference evidence="2" key="1">
    <citation type="submission" date="2020-02" db="EMBL/GenBank/DDBJ databases">
        <authorList>
            <person name="Meier V. D."/>
        </authorList>
    </citation>
    <scope>NUCLEOTIDE SEQUENCE</scope>
    <source>
        <strain evidence="2">AVDCRST_MAG25</strain>
    </source>
</reference>
<name>A0A6J4REU2_9ACTN</name>
<dbReference type="EMBL" id="CADCVI010000115">
    <property type="protein sequence ID" value="CAA9469194.1"/>
    <property type="molecule type" value="Genomic_DNA"/>
</dbReference>
<dbReference type="GO" id="GO:0051920">
    <property type="term" value="F:peroxiredoxin activity"/>
    <property type="evidence" value="ECO:0007669"/>
    <property type="project" value="InterPro"/>
</dbReference>
<gene>
    <name evidence="2" type="ORF">AVDCRST_MAG25-1886</name>
</gene>
<dbReference type="SUPFAM" id="SSF69118">
    <property type="entry name" value="AhpD-like"/>
    <property type="match status" value="1"/>
</dbReference>
<dbReference type="Pfam" id="PF02627">
    <property type="entry name" value="CMD"/>
    <property type="match status" value="1"/>
</dbReference>
<dbReference type="InterPro" id="IPR029032">
    <property type="entry name" value="AhpD-like"/>
</dbReference>
<dbReference type="PANTHER" id="PTHR33930:SF2">
    <property type="entry name" value="BLR3452 PROTEIN"/>
    <property type="match status" value="1"/>
</dbReference>
<organism evidence="2">
    <name type="scientific">uncultured Rubrobacteraceae bacterium</name>
    <dbReference type="NCBI Taxonomy" id="349277"/>
    <lineage>
        <taxon>Bacteria</taxon>
        <taxon>Bacillati</taxon>
        <taxon>Actinomycetota</taxon>
        <taxon>Rubrobacteria</taxon>
        <taxon>Rubrobacterales</taxon>
        <taxon>Rubrobacteraceae</taxon>
        <taxon>environmental samples</taxon>
    </lineage>
</organism>
<dbReference type="AlphaFoldDB" id="A0A6J4REU2"/>
<feature type="domain" description="Carboxymuconolactone decarboxylase-like" evidence="1">
    <location>
        <begin position="17"/>
        <end position="100"/>
    </location>
</feature>
<accession>A0A6J4REU2</accession>
<sequence>MTDYLPEVYKRFEQRFPAVKEAFDTLGAAEHEAGPLGEKERRLVKLGVAVGAESEGAVRSHARKLLGIGASEDEILHAVVLALTTVGFPATNAALGWAEEVLAEEPSQR</sequence>
<protein>
    <recommendedName>
        <fullName evidence="1">Carboxymuconolactone decarboxylase-like domain-containing protein</fullName>
    </recommendedName>
</protein>
<dbReference type="PANTHER" id="PTHR33930">
    <property type="entry name" value="ALKYL HYDROPEROXIDE REDUCTASE AHPD"/>
    <property type="match status" value="1"/>
</dbReference>
<dbReference type="Gene3D" id="1.20.1290.10">
    <property type="entry name" value="AhpD-like"/>
    <property type="match status" value="1"/>
</dbReference>
<evidence type="ECO:0000313" key="2">
    <source>
        <dbReference type="EMBL" id="CAA9469194.1"/>
    </source>
</evidence>
<proteinExistence type="predicted"/>